<organism evidence="3">
    <name type="scientific">Schistosoma curassoni</name>
    <dbReference type="NCBI Taxonomy" id="6186"/>
    <lineage>
        <taxon>Eukaryota</taxon>
        <taxon>Metazoa</taxon>
        <taxon>Spiralia</taxon>
        <taxon>Lophotrochozoa</taxon>
        <taxon>Platyhelminthes</taxon>
        <taxon>Trematoda</taxon>
        <taxon>Digenea</taxon>
        <taxon>Strigeidida</taxon>
        <taxon>Schistosomatoidea</taxon>
        <taxon>Schistosomatidae</taxon>
        <taxon>Schistosoma</taxon>
    </lineage>
</organism>
<gene>
    <name evidence="1" type="ORF">SCUD_LOCUS22731</name>
</gene>
<dbReference type="AlphaFoldDB" id="A0A183L5W3"/>
<sequence>MATRNANATNVEIAMRHITEIQIFSKLNGVEGF</sequence>
<evidence type="ECO:0000313" key="2">
    <source>
        <dbReference type="Proteomes" id="UP000279833"/>
    </source>
</evidence>
<keyword evidence="2" id="KW-1185">Reference proteome</keyword>
<name>A0A183L5W3_9TREM</name>
<evidence type="ECO:0000313" key="3">
    <source>
        <dbReference type="WBParaSite" id="SCUD_0002273401-mRNA-1"/>
    </source>
</evidence>
<reference evidence="1 2" key="2">
    <citation type="submission" date="2018-11" db="EMBL/GenBank/DDBJ databases">
        <authorList>
            <consortium name="Pathogen Informatics"/>
        </authorList>
    </citation>
    <scope>NUCLEOTIDE SEQUENCE [LARGE SCALE GENOMIC DNA]</scope>
    <source>
        <strain evidence="1">Dakar</strain>
        <strain evidence="2">Dakar, Senegal</strain>
    </source>
</reference>
<accession>A0A183L5W3</accession>
<dbReference type="WBParaSite" id="SCUD_0002273401-mRNA-1">
    <property type="protein sequence ID" value="SCUD_0002273401-mRNA-1"/>
    <property type="gene ID" value="SCUD_0002273401"/>
</dbReference>
<dbReference type="Proteomes" id="UP000279833">
    <property type="component" value="Unassembled WGS sequence"/>
</dbReference>
<protein>
    <submittedName>
        <fullName evidence="3">Transposase</fullName>
    </submittedName>
</protein>
<proteinExistence type="predicted"/>
<dbReference type="EMBL" id="UZAK01050486">
    <property type="protein sequence ID" value="VDP79989.1"/>
    <property type="molecule type" value="Genomic_DNA"/>
</dbReference>
<reference evidence="3" key="1">
    <citation type="submission" date="2016-06" db="UniProtKB">
        <authorList>
            <consortium name="WormBaseParasite"/>
        </authorList>
    </citation>
    <scope>IDENTIFICATION</scope>
</reference>
<evidence type="ECO:0000313" key="1">
    <source>
        <dbReference type="EMBL" id="VDP79989.1"/>
    </source>
</evidence>